<dbReference type="EMBL" id="CM009753">
    <property type="protein sequence ID" value="PUZ55987.1"/>
    <property type="molecule type" value="Genomic_DNA"/>
</dbReference>
<evidence type="ECO:0000313" key="5">
    <source>
        <dbReference type="EMBL" id="PUZ55987.1"/>
    </source>
</evidence>
<dbReference type="PANTHER" id="PTHR12048">
    <property type="entry name" value="CCAAT-BINDING FACTOR-RELATED"/>
    <property type="match status" value="1"/>
</dbReference>
<dbReference type="Proteomes" id="UP000244336">
    <property type="component" value="Chromosome 5"/>
</dbReference>
<feature type="region of interest" description="Disordered" evidence="2">
    <location>
        <begin position="223"/>
        <end position="252"/>
    </location>
</feature>
<dbReference type="PANTHER" id="PTHR12048:SF0">
    <property type="entry name" value="CCAAT_ENHANCER-BINDING PROTEIN ZETA"/>
    <property type="match status" value="1"/>
</dbReference>
<evidence type="ECO:0000256" key="1">
    <source>
        <dbReference type="ARBA" id="ARBA00007797"/>
    </source>
</evidence>
<sequence>MFWSHMNCTWTAMLAFVYWRNLGKKGCIPCNLSIGRGQRENHQVHWSIQRSYPALDILPETKDGYSLLLFWHWEDCLKQRYEKFVMSLEDAVKDMLPNLKDKAMKTVFILLKSKSEQERRLLTTLVNKLGDPERRAASSAAYLLTCLLAAHPNMKMVVIDEVDSFLFRPHVGLRAKYQAVCQFSGPDSTFKRLVDVYIALFKVLMSSNDTKGDTCSKYSKKNVENGKIEGGNNKGKDSKSHGNNEESSTAGSDLEMDSRILSALLTGVNRALPYVASSEVDDIVEVQAPILFRLALMLLFQISSKNQIASDRFYRALCAKLLSPAAVSSSKPELFLGLLVKAMKNDVMLKRVAAFSKWLLQVCCFLKR</sequence>
<keyword evidence="6" id="KW-1185">Reference proteome</keyword>
<organism evidence="5 6">
    <name type="scientific">Panicum hallii var. hallii</name>
    <dbReference type="NCBI Taxonomy" id="1504633"/>
    <lineage>
        <taxon>Eukaryota</taxon>
        <taxon>Viridiplantae</taxon>
        <taxon>Streptophyta</taxon>
        <taxon>Embryophyta</taxon>
        <taxon>Tracheophyta</taxon>
        <taxon>Spermatophyta</taxon>
        <taxon>Magnoliopsida</taxon>
        <taxon>Liliopsida</taxon>
        <taxon>Poales</taxon>
        <taxon>Poaceae</taxon>
        <taxon>PACMAD clade</taxon>
        <taxon>Panicoideae</taxon>
        <taxon>Panicodae</taxon>
        <taxon>Paniceae</taxon>
        <taxon>Panicinae</taxon>
        <taxon>Panicum</taxon>
        <taxon>Panicum sect. Panicum</taxon>
    </lineage>
</organism>
<dbReference type="STRING" id="1504633.A0A2T7DK94"/>
<keyword evidence="3" id="KW-0732">Signal</keyword>
<dbReference type="AlphaFoldDB" id="A0A2T7DK94"/>
<protein>
    <recommendedName>
        <fullName evidence="4">CCAAT-binding factor domain-containing protein</fullName>
    </recommendedName>
</protein>
<dbReference type="InterPro" id="IPR005612">
    <property type="entry name" value="CCAAT-binding_factor"/>
</dbReference>
<dbReference type="Pfam" id="PF03914">
    <property type="entry name" value="CBF"/>
    <property type="match status" value="1"/>
</dbReference>
<evidence type="ECO:0000313" key="6">
    <source>
        <dbReference type="Proteomes" id="UP000244336"/>
    </source>
</evidence>
<dbReference type="Gramene" id="PUZ55987">
    <property type="protein sequence ID" value="PUZ55987"/>
    <property type="gene ID" value="GQ55_5G258100"/>
</dbReference>
<reference evidence="5 6" key="1">
    <citation type="submission" date="2018-04" db="EMBL/GenBank/DDBJ databases">
        <title>WGS assembly of Panicum hallii var. hallii HAL2.</title>
        <authorList>
            <person name="Lovell J."/>
            <person name="Jenkins J."/>
            <person name="Lowry D."/>
            <person name="Mamidi S."/>
            <person name="Sreedasyam A."/>
            <person name="Weng X."/>
            <person name="Barry K."/>
            <person name="Bonette J."/>
            <person name="Campitelli B."/>
            <person name="Daum C."/>
            <person name="Gordon S."/>
            <person name="Gould B."/>
            <person name="Lipzen A."/>
            <person name="MacQueen A."/>
            <person name="Palacio-Mejia J."/>
            <person name="Plott C."/>
            <person name="Shakirov E."/>
            <person name="Shu S."/>
            <person name="Yoshinaga Y."/>
            <person name="Zane M."/>
            <person name="Rokhsar D."/>
            <person name="Grimwood J."/>
            <person name="Schmutz J."/>
            <person name="Juenger T."/>
        </authorList>
    </citation>
    <scope>NUCLEOTIDE SEQUENCE [LARGE SCALE GENOMIC DNA]</scope>
    <source>
        <strain evidence="6">cv. HAL2</strain>
    </source>
</reference>
<feature type="chain" id="PRO_5015661163" description="CCAAT-binding factor domain-containing protein" evidence="3">
    <location>
        <begin position="24"/>
        <end position="368"/>
    </location>
</feature>
<feature type="compositionally biased region" description="Basic and acidic residues" evidence="2">
    <location>
        <begin position="234"/>
        <end position="244"/>
    </location>
</feature>
<gene>
    <name evidence="5" type="ORF">GQ55_5G258100</name>
</gene>
<dbReference type="GO" id="GO:0005634">
    <property type="term" value="C:nucleus"/>
    <property type="evidence" value="ECO:0007669"/>
    <property type="project" value="TreeGrafter"/>
</dbReference>
<dbReference type="InterPro" id="IPR040155">
    <property type="entry name" value="CEBPZ/Mak21-like"/>
</dbReference>
<accession>A0A2T7DK94</accession>
<feature type="signal peptide" evidence="3">
    <location>
        <begin position="1"/>
        <end position="23"/>
    </location>
</feature>
<evidence type="ECO:0000256" key="2">
    <source>
        <dbReference type="SAM" id="MobiDB-lite"/>
    </source>
</evidence>
<evidence type="ECO:0000256" key="3">
    <source>
        <dbReference type="SAM" id="SignalP"/>
    </source>
</evidence>
<comment type="similarity">
    <text evidence="1">Belongs to the CBF/MAK21 family.</text>
</comment>
<proteinExistence type="inferred from homology"/>
<dbReference type="OrthoDB" id="28947at2759"/>
<name>A0A2T7DK94_9POAL</name>
<evidence type="ECO:0000259" key="4">
    <source>
        <dbReference type="Pfam" id="PF03914"/>
    </source>
</evidence>
<feature type="domain" description="CCAAT-binding factor" evidence="4">
    <location>
        <begin position="294"/>
        <end position="365"/>
    </location>
</feature>